<comment type="similarity">
    <text evidence="2">Belongs to the SusD family.</text>
</comment>
<dbReference type="Pfam" id="PF07980">
    <property type="entry name" value="SusD_RagB"/>
    <property type="match status" value="1"/>
</dbReference>
<accession>A0A1H8BHW4</accession>
<evidence type="ECO:0000256" key="3">
    <source>
        <dbReference type="ARBA" id="ARBA00022729"/>
    </source>
</evidence>
<evidence type="ECO:0000256" key="2">
    <source>
        <dbReference type="ARBA" id="ARBA00006275"/>
    </source>
</evidence>
<evidence type="ECO:0000313" key="9">
    <source>
        <dbReference type="Proteomes" id="UP000198942"/>
    </source>
</evidence>
<evidence type="ECO:0000259" key="7">
    <source>
        <dbReference type="Pfam" id="PF14322"/>
    </source>
</evidence>
<keyword evidence="5" id="KW-0998">Cell outer membrane</keyword>
<evidence type="ECO:0000256" key="4">
    <source>
        <dbReference type="ARBA" id="ARBA00023136"/>
    </source>
</evidence>
<sequence>MKKLFSIILLAGIVTGTGCKKFLAEQPQSQLLYGNFDAQSIESATVGIYEPLTRSRGRLWESHYTAALTLLEDYAHSRYTPQEAYANYDFTQITYQDNFWPTFYQAISRANILINVLQGGTFANGNKYIGEARFVRAICYYQLVRCWGKVPLRLQPVADAQNTGQPLAEVAEVYNQIISDLQFAEANLPNTTTQYGRATAGAAKVTLADVYLTLARYADARTKAKEVMDNKSVYGYDLLASFSDIFSPTSATSSEEVFALKFSRSNGLGSFVADYAASINQFQGFAAAGNETFGALSTTPFIKNWDDNDPRKAWTLYNKAVVNGTNVVINVAPPNDLLYGKFRDPLAPSETGAGNDFFLYRYADVLLIFAEAENKVNGPSADAYNAVNMVRRRGYGVGITTANAAVDLPAGLTQSTFDDMVFRERGYEFMEEDKRWFDLLRTGRYKTEIPAAGKRLPPSTLFPIPALEKLTNDKL</sequence>
<protein>
    <submittedName>
        <fullName evidence="8">SusD family protein</fullName>
    </submittedName>
</protein>
<dbReference type="Pfam" id="PF14322">
    <property type="entry name" value="SusD-like_3"/>
    <property type="match status" value="1"/>
</dbReference>
<name>A0A1H8BHW4_9SPHI</name>
<reference evidence="9" key="1">
    <citation type="submission" date="2016-10" db="EMBL/GenBank/DDBJ databases">
        <authorList>
            <person name="Varghese N."/>
            <person name="Submissions S."/>
        </authorList>
    </citation>
    <scope>NUCLEOTIDE SEQUENCE [LARGE SCALE GENOMIC DNA]</scope>
    <source>
        <strain evidence="9">Gh-48</strain>
    </source>
</reference>
<keyword evidence="3" id="KW-0732">Signal</keyword>
<evidence type="ECO:0000313" key="8">
    <source>
        <dbReference type="EMBL" id="SEM81497.1"/>
    </source>
</evidence>
<keyword evidence="4" id="KW-0472">Membrane</keyword>
<dbReference type="Gene3D" id="1.25.40.390">
    <property type="match status" value="1"/>
</dbReference>
<comment type="subcellular location">
    <subcellularLocation>
        <location evidence="1">Cell outer membrane</location>
    </subcellularLocation>
</comment>
<dbReference type="Proteomes" id="UP000198942">
    <property type="component" value="Unassembled WGS sequence"/>
</dbReference>
<organism evidence="8 9">
    <name type="scientific">Mucilaginibacter gossypiicola</name>
    <dbReference type="NCBI Taxonomy" id="551995"/>
    <lineage>
        <taxon>Bacteria</taxon>
        <taxon>Pseudomonadati</taxon>
        <taxon>Bacteroidota</taxon>
        <taxon>Sphingobacteriia</taxon>
        <taxon>Sphingobacteriales</taxon>
        <taxon>Sphingobacteriaceae</taxon>
        <taxon>Mucilaginibacter</taxon>
    </lineage>
</organism>
<evidence type="ECO:0000256" key="5">
    <source>
        <dbReference type="ARBA" id="ARBA00023237"/>
    </source>
</evidence>
<dbReference type="InterPro" id="IPR033985">
    <property type="entry name" value="SusD-like_N"/>
</dbReference>
<dbReference type="EMBL" id="FOCL01000001">
    <property type="protein sequence ID" value="SEM81497.1"/>
    <property type="molecule type" value="Genomic_DNA"/>
</dbReference>
<gene>
    <name evidence="8" type="ORF">SAMN05192574_101895</name>
</gene>
<dbReference type="PROSITE" id="PS51257">
    <property type="entry name" value="PROKAR_LIPOPROTEIN"/>
    <property type="match status" value="1"/>
</dbReference>
<feature type="domain" description="RagB/SusD" evidence="6">
    <location>
        <begin position="325"/>
        <end position="447"/>
    </location>
</feature>
<dbReference type="OrthoDB" id="5694214at2"/>
<dbReference type="RefSeq" id="WP_091208134.1">
    <property type="nucleotide sequence ID" value="NZ_FOCL01000001.1"/>
</dbReference>
<keyword evidence="9" id="KW-1185">Reference proteome</keyword>
<evidence type="ECO:0000259" key="6">
    <source>
        <dbReference type="Pfam" id="PF07980"/>
    </source>
</evidence>
<feature type="domain" description="SusD-like N-terminal" evidence="7">
    <location>
        <begin position="21"/>
        <end position="212"/>
    </location>
</feature>
<dbReference type="InterPro" id="IPR011990">
    <property type="entry name" value="TPR-like_helical_dom_sf"/>
</dbReference>
<dbReference type="CDD" id="cd08977">
    <property type="entry name" value="SusD"/>
    <property type="match status" value="1"/>
</dbReference>
<proteinExistence type="inferred from homology"/>
<dbReference type="STRING" id="551995.SAMN05192574_101895"/>
<dbReference type="InterPro" id="IPR012944">
    <property type="entry name" value="SusD_RagB_dom"/>
</dbReference>
<dbReference type="SUPFAM" id="SSF48452">
    <property type="entry name" value="TPR-like"/>
    <property type="match status" value="1"/>
</dbReference>
<dbReference type="AlphaFoldDB" id="A0A1H8BHW4"/>
<evidence type="ECO:0000256" key="1">
    <source>
        <dbReference type="ARBA" id="ARBA00004442"/>
    </source>
</evidence>
<dbReference type="GO" id="GO:0009279">
    <property type="term" value="C:cell outer membrane"/>
    <property type="evidence" value="ECO:0007669"/>
    <property type="project" value="UniProtKB-SubCell"/>
</dbReference>